<protein>
    <submittedName>
        <fullName evidence="1">Uncharacterized protein</fullName>
    </submittedName>
</protein>
<organism evidence="1">
    <name type="scientific">uncultured Caudovirales phage</name>
    <dbReference type="NCBI Taxonomy" id="2100421"/>
    <lineage>
        <taxon>Viruses</taxon>
        <taxon>Duplodnaviria</taxon>
        <taxon>Heunggongvirae</taxon>
        <taxon>Uroviricota</taxon>
        <taxon>Caudoviricetes</taxon>
        <taxon>Peduoviridae</taxon>
        <taxon>Maltschvirus</taxon>
        <taxon>Maltschvirus maltsch</taxon>
    </lineage>
</organism>
<proteinExistence type="predicted"/>
<gene>
    <name evidence="1" type="ORF">UFOVP723_109</name>
</gene>
<accession>A0A6J5NSG6</accession>
<reference evidence="1" key="1">
    <citation type="submission" date="2020-04" db="EMBL/GenBank/DDBJ databases">
        <authorList>
            <person name="Chiriac C."/>
            <person name="Salcher M."/>
            <person name="Ghai R."/>
            <person name="Kavagutti S V."/>
        </authorList>
    </citation>
    <scope>NUCLEOTIDE SEQUENCE</scope>
</reference>
<name>A0A6J5NSG6_9CAUD</name>
<dbReference type="EMBL" id="LR796697">
    <property type="protein sequence ID" value="CAB4160231.1"/>
    <property type="molecule type" value="Genomic_DNA"/>
</dbReference>
<sequence length="49" mass="5398">MLYIETRNDLKIGLKIRPLLLKIKPGIGLKIGDIGLKIDASLCGAFKFV</sequence>
<evidence type="ECO:0000313" key="1">
    <source>
        <dbReference type="EMBL" id="CAB4160231.1"/>
    </source>
</evidence>